<name>A0AC35F372_9BILA</name>
<protein>
    <submittedName>
        <fullName evidence="2">Peptidase M13 C-terminal domain-containing protein</fullName>
    </submittedName>
</protein>
<organism evidence="1 2">
    <name type="scientific">Panagrolaimus sp. PS1159</name>
    <dbReference type="NCBI Taxonomy" id="55785"/>
    <lineage>
        <taxon>Eukaryota</taxon>
        <taxon>Metazoa</taxon>
        <taxon>Ecdysozoa</taxon>
        <taxon>Nematoda</taxon>
        <taxon>Chromadorea</taxon>
        <taxon>Rhabditida</taxon>
        <taxon>Tylenchina</taxon>
        <taxon>Panagrolaimomorpha</taxon>
        <taxon>Panagrolaimoidea</taxon>
        <taxon>Panagrolaimidae</taxon>
        <taxon>Panagrolaimus</taxon>
    </lineage>
</organism>
<evidence type="ECO:0000313" key="2">
    <source>
        <dbReference type="WBParaSite" id="PS1159_v2.g12692.t1"/>
    </source>
</evidence>
<reference evidence="2" key="1">
    <citation type="submission" date="2022-11" db="UniProtKB">
        <authorList>
            <consortium name="WormBaseParasite"/>
        </authorList>
    </citation>
    <scope>IDENTIFICATION</scope>
</reference>
<proteinExistence type="predicted"/>
<accession>A0AC35F372</accession>
<sequence>MLDGKRTLRENIADNGSLRTAYAAYNLRLARQPDTLKLPALSNYTDHQLYFIAYANTYCESVKINSAQQLLDSEKTSPALFRVNVPLQNFPAFSQAFNCPIGSGMNPYEKCRIW</sequence>
<dbReference type="WBParaSite" id="PS1159_v2.g12692.t1">
    <property type="protein sequence ID" value="PS1159_v2.g12692.t1"/>
    <property type="gene ID" value="PS1159_v2.g12692"/>
</dbReference>
<dbReference type="Proteomes" id="UP000887580">
    <property type="component" value="Unplaced"/>
</dbReference>
<evidence type="ECO:0000313" key="1">
    <source>
        <dbReference type="Proteomes" id="UP000887580"/>
    </source>
</evidence>